<evidence type="ECO:0000313" key="2">
    <source>
        <dbReference type="Proteomes" id="UP001150924"/>
    </source>
</evidence>
<organism evidence="1 2">
    <name type="scientific">Nannocystis pusilla</name>
    <dbReference type="NCBI Taxonomy" id="889268"/>
    <lineage>
        <taxon>Bacteria</taxon>
        <taxon>Pseudomonadati</taxon>
        <taxon>Myxococcota</taxon>
        <taxon>Polyangia</taxon>
        <taxon>Nannocystales</taxon>
        <taxon>Nannocystaceae</taxon>
        <taxon>Nannocystis</taxon>
    </lineage>
</organism>
<accession>A0A9X3EQW5</accession>
<evidence type="ECO:0000313" key="1">
    <source>
        <dbReference type="EMBL" id="MCY1007605.1"/>
    </source>
</evidence>
<proteinExistence type="predicted"/>
<dbReference type="AlphaFoldDB" id="A0A9X3EQW5"/>
<reference evidence="1" key="1">
    <citation type="submission" date="2022-11" db="EMBL/GenBank/DDBJ databases">
        <title>Minimal conservation of predation-associated metabolite biosynthetic gene clusters underscores biosynthetic potential of Myxococcota including descriptions for ten novel species: Archangium lansinium sp. nov., Myxococcus landrumus sp. nov., Nannocystis bai.</title>
        <authorList>
            <person name="Ahearne A."/>
            <person name="Stevens C."/>
            <person name="Phillips K."/>
        </authorList>
    </citation>
    <scope>NUCLEOTIDE SEQUENCE</scope>
    <source>
        <strain evidence="1">Na p29</strain>
    </source>
</reference>
<comment type="caution">
    <text evidence="1">The sequence shown here is derived from an EMBL/GenBank/DDBJ whole genome shotgun (WGS) entry which is preliminary data.</text>
</comment>
<protein>
    <submittedName>
        <fullName evidence="1">Uncharacterized protein</fullName>
    </submittedName>
</protein>
<dbReference type="Proteomes" id="UP001150924">
    <property type="component" value="Unassembled WGS sequence"/>
</dbReference>
<gene>
    <name evidence="1" type="ORF">OV079_19030</name>
</gene>
<dbReference type="EMBL" id="JAPNKE010000002">
    <property type="protein sequence ID" value="MCY1007605.1"/>
    <property type="molecule type" value="Genomic_DNA"/>
</dbReference>
<dbReference type="RefSeq" id="WP_267770251.1">
    <property type="nucleotide sequence ID" value="NZ_JAPNKE010000002.1"/>
</dbReference>
<name>A0A9X3EQW5_9BACT</name>
<sequence length="47" mass="5104">MRLEADAAVVAHDLESLPVAEFLAADREFIADVRAGRIPPPPLPIRP</sequence>
<keyword evidence="2" id="KW-1185">Reference proteome</keyword>